<dbReference type="GO" id="GO:0005737">
    <property type="term" value="C:cytoplasm"/>
    <property type="evidence" value="ECO:0007669"/>
    <property type="project" value="TreeGrafter"/>
</dbReference>
<keyword evidence="2" id="KW-0067">ATP-binding</keyword>
<dbReference type="EMBL" id="JACEFI010000032">
    <property type="protein sequence ID" value="KAH0592361.1"/>
    <property type="molecule type" value="Genomic_DNA"/>
</dbReference>
<evidence type="ECO:0000256" key="2">
    <source>
        <dbReference type="ARBA" id="ARBA00022806"/>
    </source>
</evidence>
<evidence type="ECO:0000256" key="1">
    <source>
        <dbReference type="ARBA" id="ARBA00022801"/>
    </source>
</evidence>
<keyword evidence="2" id="KW-0547">Nucleotide-binding</keyword>
<dbReference type="AlphaFoldDB" id="A0A9P8M1A8"/>
<organism evidence="3 4">
    <name type="scientific">Metarhizium humberi</name>
    <dbReference type="NCBI Taxonomy" id="2596975"/>
    <lineage>
        <taxon>Eukaryota</taxon>
        <taxon>Fungi</taxon>
        <taxon>Dikarya</taxon>
        <taxon>Ascomycota</taxon>
        <taxon>Pezizomycotina</taxon>
        <taxon>Sordariomycetes</taxon>
        <taxon>Hypocreomycetidae</taxon>
        <taxon>Hypocreales</taxon>
        <taxon>Clavicipitaceae</taxon>
        <taxon>Metarhizium</taxon>
    </lineage>
</organism>
<comment type="caution">
    <text evidence="3">The sequence shown here is derived from an EMBL/GenBank/DDBJ whole genome shotgun (WGS) entry which is preliminary data.</text>
</comment>
<dbReference type="InterPro" id="IPR052431">
    <property type="entry name" value="SKI2_subfamily_helicases"/>
</dbReference>
<gene>
    <name evidence="3" type="ORF">MHUMG1_09862</name>
</gene>
<proteinExistence type="predicted"/>
<dbReference type="Proteomes" id="UP000764110">
    <property type="component" value="Unassembled WGS sequence"/>
</dbReference>
<dbReference type="GO" id="GO:0016787">
    <property type="term" value="F:hydrolase activity"/>
    <property type="evidence" value="ECO:0007669"/>
    <property type="project" value="UniProtKB-KW"/>
</dbReference>
<protein>
    <submittedName>
        <fullName evidence="3">Uncharacterized protein</fullName>
    </submittedName>
</protein>
<dbReference type="GO" id="GO:0004386">
    <property type="term" value="F:helicase activity"/>
    <property type="evidence" value="ECO:0007669"/>
    <property type="project" value="UniProtKB-KW"/>
</dbReference>
<keyword evidence="1" id="KW-0378">Hydrolase</keyword>
<evidence type="ECO:0000313" key="4">
    <source>
        <dbReference type="Proteomes" id="UP000764110"/>
    </source>
</evidence>
<accession>A0A9P8M1A8</accession>
<dbReference type="PANTHER" id="PTHR44533">
    <property type="entry name" value="DEAD/H RNA HELICASE, PUTATIVE-RELATED"/>
    <property type="match status" value="1"/>
</dbReference>
<keyword evidence="4" id="KW-1185">Reference proteome</keyword>
<keyword evidence="2" id="KW-0347">Helicase</keyword>
<name>A0A9P8M1A8_9HYPO</name>
<sequence>MHHFSANVPSNCGIEFHRFKSLDDKEFRRFLDVSDAYFVMIHDGAVAGQLQSRGTTISGLGTGLDSILDIFRKAEEPAGTNTGALTRTATSRVWLRVMIAWFLTNQYNVALINEVQFLDSKILTTILEHAELKKLPEATFQPPEAANLPYPPFAHLQAVEGLNDFSGADLVTLLALQSSLTASQISKDNAALMLLHTAALFVLPLGHRYLPMFSSPDGYKRTVSSFTQSALSVVSSSAYISQLEASDISCNLVDLVDGRLLATIMADHDFRSVLLTENNIKRKFDSLCAALTRICGVSISIKVQSLVPTKREMPALATPSSDGAILSFKNTVLERHLDPLRLKPDDEPVALTPGQTQIFKELSYWRRQAKAPVSRGLPVRLEREAKKHALTQNQNLQKEIQVYAASLTNASGKILEPQIIVTGSFSQNLKSDALKPAKQQKPADGGKLAALEAAAEIKAIAMKPKSDVKTNFWRAKCKEFLTEEDLISRYNLGLQYLQSLNKADELGPEVQLFTVDCLFRIIVNGKTSIDQMSIAALIWDSAYRLSTVTSGITPVTRA</sequence>
<evidence type="ECO:0000313" key="3">
    <source>
        <dbReference type="EMBL" id="KAH0592361.1"/>
    </source>
</evidence>
<reference evidence="3 4" key="1">
    <citation type="submission" date="2020-07" db="EMBL/GenBank/DDBJ databases">
        <title>Metarhizium humberi genome.</title>
        <authorList>
            <person name="Lysoe E."/>
        </authorList>
    </citation>
    <scope>NUCLEOTIDE SEQUENCE [LARGE SCALE GENOMIC DNA]</scope>
    <source>
        <strain evidence="3 4">ESALQ1638</strain>
    </source>
</reference>
<dbReference type="PANTHER" id="PTHR44533:SF4">
    <property type="entry name" value="DEAD_H RNA HELICASE, PUTATIVE-RELATED"/>
    <property type="match status" value="1"/>
</dbReference>